<sequence length="580" mass="67182">MKFPVAFRVFGVLHLFAFLVLVLQTIFLYAQPYLGFWPVALSASAAICLLFSSFLWLFASDKSYPPLYLSIILLLSVGASVIYQGATVGESSKQLPMLFMVLYGLAIFLYSLFLLVTLFFKPIKEWLAEKPSTRKKFDVAMTLVFLVITASATGATYFLGQSQKQETTIDSSSPLYSDEPLCFYINLNYVSTFNKILLEVNTDVESFEALVYYSHDFASTERTDFSRVDTLRFNRIDGDDFTASISQVQARRVLVCVNGSLSSAGDVYSFYAQYEYPHFDGPITISQYRYDDGATQGYQYADEADSYYEDYDGYEGYDTYEASLDDSDFIAISPSQSQYIFSLILEKINSEYENYGKYNFDTRHATILLEEKEYGQYVMFATLFQELLNPMLNQYLEENATFESDTSLVLNDAIRTLTGVNLYNTEGYEGSELPFGRLNPNLMLWARQNLLVDGETPLMDQTIQIVYDNLFRRMVWMLMVSHEYISQDFDTEAHAYWMAMSEEGFYGPSYLYERYNPENLQETIFSKYYEEYPYNDEVYYYFTEEIAIGFWLRRRLDGSDKEVYKFLEALMEKYDSYAFG</sequence>
<name>A0ABT8F5D3_9BACT</name>
<proteinExistence type="predicted"/>
<feature type="transmembrane region" description="Helical" evidence="1">
    <location>
        <begin position="66"/>
        <end position="86"/>
    </location>
</feature>
<feature type="transmembrane region" description="Helical" evidence="1">
    <location>
        <begin position="36"/>
        <end position="59"/>
    </location>
</feature>
<keyword evidence="1" id="KW-0812">Transmembrane</keyword>
<feature type="transmembrane region" description="Helical" evidence="1">
    <location>
        <begin position="98"/>
        <end position="120"/>
    </location>
</feature>
<evidence type="ECO:0000256" key="1">
    <source>
        <dbReference type="SAM" id="Phobius"/>
    </source>
</evidence>
<dbReference type="RefSeq" id="WP_320004190.1">
    <property type="nucleotide sequence ID" value="NZ_JAUHJS010000004.1"/>
</dbReference>
<feature type="transmembrane region" description="Helical" evidence="1">
    <location>
        <begin position="12"/>
        <end position="30"/>
    </location>
</feature>
<reference evidence="2" key="1">
    <citation type="submission" date="2023-06" db="EMBL/GenBank/DDBJ databases">
        <title>Cytophagales bacterium Strain LB-30, isolated from soil.</title>
        <authorList>
            <person name="Liu B."/>
        </authorList>
    </citation>
    <scope>NUCLEOTIDE SEQUENCE</scope>
    <source>
        <strain evidence="2">LB-30</strain>
    </source>
</reference>
<dbReference type="Proteomes" id="UP001168552">
    <property type="component" value="Unassembled WGS sequence"/>
</dbReference>
<feature type="transmembrane region" description="Helical" evidence="1">
    <location>
        <begin position="140"/>
        <end position="160"/>
    </location>
</feature>
<organism evidence="2 3">
    <name type="scientific">Shiella aurantiaca</name>
    <dbReference type="NCBI Taxonomy" id="3058365"/>
    <lineage>
        <taxon>Bacteria</taxon>
        <taxon>Pseudomonadati</taxon>
        <taxon>Bacteroidota</taxon>
        <taxon>Cytophagia</taxon>
        <taxon>Cytophagales</taxon>
        <taxon>Shiellaceae</taxon>
        <taxon>Shiella</taxon>
    </lineage>
</organism>
<keyword evidence="1" id="KW-0472">Membrane</keyword>
<keyword evidence="1" id="KW-1133">Transmembrane helix</keyword>
<evidence type="ECO:0000313" key="2">
    <source>
        <dbReference type="EMBL" id="MDN4165660.1"/>
    </source>
</evidence>
<protein>
    <submittedName>
        <fullName evidence="2">Uncharacterized protein</fullName>
    </submittedName>
</protein>
<accession>A0ABT8F5D3</accession>
<gene>
    <name evidence="2" type="ORF">QWY31_09110</name>
</gene>
<keyword evidence="3" id="KW-1185">Reference proteome</keyword>
<dbReference type="EMBL" id="JAUHJS010000004">
    <property type="protein sequence ID" value="MDN4165660.1"/>
    <property type="molecule type" value="Genomic_DNA"/>
</dbReference>
<comment type="caution">
    <text evidence="2">The sequence shown here is derived from an EMBL/GenBank/DDBJ whole genome shotgun (WGS) entry which is preliminary data.</text>
</comment>
<evidence type="ECO:0000313" key="3">
    <source>
        <dbReference type="Proteomes" id="UP001168552"/>
    </source>
</evidence>